<accession>A0A1M6BWN8</accession>
<organism evidence="2 3">
    <name type="scientific">Pseudozobellia thermophila</name>
    <dbReference type="NCBI Taxonomy" id="192903"/>
    <lineage>
        <taxon>Bacteria</taxon>
        <taxon>Pseudomonadati</taxon>
        <taxon>Bacteroidota</taxon>
        <taxon>Flavobacteriia</taxon>
        <taxon>Flavobacteriales</taxon>
        <taxon>Flavobacteriaceae</taxon>
        <taxon>Pseudozobellia</taxon>
    </lineage>
</organism>
<dbReference type="PANTHER" id="PTHR42834">
    <property type="entry name" value="ENDONUCLEASE/EXONUCLEASE/PHOSPHATASE FAMILY PROTEIN (AFU_ORTHOLOGUE AFUA_3G09210)"/>
    <property type="match status" value="1"/>
</dbReference>
<name>A0A1M6BWN8_9FLAO</name>
<keyword evidence="2" id="KW-0269">Exonuclease</keyword>
<keyword evidence="3" id="KW-1185">Reference proteome</keyword>
<evidence type="ECO:0000259" key="1">
    <source>
        <dbReference type="Pfam" id="PF19580"/>
    </source>
</evidence>
<dbReference type="OrthoDB" id="9802724at2"/>
<dbReference type="SUPFAM" id="SSF56219">
    <property type="entry name" value="DNase I-like"/>
    <property type="match status" value="1"/>
</dbReference>
<gene>
    <name evidence="2" type="ORF">SAMN04488513_101563</name>
</gene>
<dbReference type="PANTHER" id="PTHR42834:SF1">
    <property type="entry name" value="ENDONUCLEASE_EXONUCLEASE_PHOSPHATASE FAMILY PROTEIN (AFU_ORTHOLOGUE AFUA_3G09210)"/>
    <property type="match status" value="1"/>
</dbReference>
<keyword evidence="2" id="KW-0378">Hydrolase</keyword>
<dbReference type="Proteomes" id="UP000184543">
    <property type="component" value="Unassembled WGS sequence"/>
</dbReference>
<sequence>MIFSFLKKKKKQNRLNTVAFYNLENLFDTTNDIHTLDDDFTPKGSKRWTPKRYKSKLDKLAKTVSRLGQGETGAPPVIVGVAEVENKKVVQDLLACNPLDKIDYDCVHYDSPDERGIDCALIYHRKHFKVEHSEPINVMVYQEDGTRDTTRDILYVRGTLNKEKVHLFVNHWPSRRDGDVQTESKRLKAAETLLDFMARIEASEAAPNYIVMGDFNDDPHSKSILALTKGKGLYNPMEKLLTPHRGSASYRKSWMLFDQIMVSHSFLNYEKGTHSFAHANIFDEHFLTEFKGKYKGSPYRTYVGRKYIGGYSDHFPVYIQLKYNM</sequence>
<dbReference type="EMBL" id="FQYU01000001">
    <property type="protein sequence ID" value="SHI53192.1"/>
    <property type="molecule type" value="Genomic_DNA"/>
</dbReference>
<evidence type="ECO:0000313" key="3">
    <source>
        <dbReference type="Proteomes" id="UP000184543"/>
    </source>
</evidence>
<reference evidence="3" key="1">
    <citation type="submission" date="2016-11" db="EMBL/GenBank/DDBJ databases">
        <authorList>
            <person name="Varghese N."/>
            <person name="Submissions S."/>
        </authorList>
    </citation>
    <scope>NUCLEOTIDE SEQUENCE [LARGE SCALE GENOMIC DNA]</scope>
    <source>
        <strain evidence="3">DSM 19858</strain>
    </source>
</reference>
<dbReference type="STRING" id="192903.SAMN04488513_101563"/>
<proteinExistence type="predicted"/>
<dbReference type="InterPro" id="IPR036691">
    <property type="entry name" value="Endo/exonu/phosph_ase_sf"/>
</dbReference>
<dbReference type="GO" id="GO:0004519">
    <property type="term" value="F:endonuclease activity"/>
    <property type="evidence" value="ECO:0007669"/>
    <property type="project" value="UniProtKB-KW"/>
</dbReference>
<dbReference type="RefSeq" id="WP_072989718.1">
    <property type="nucleotide sequence ID" value="NZ_FQYU01000001.1"/>
</dbReference>
<evidence type="ECO:0000313" key="2">
    <source>
        <dbReference type="EMBL" id="SHI53192.1"/>
    </source>
</evidence>
<keyword evidence="2" id="KW-0255">Endonuclease</keyword>
<keyword evidence="2" id="KW-0540">Nuclease</keyword>
<dbReference type="InterPro" id="IPR005135">
    <property type="entry name" value="Endo/exonuclease/phosphatase"/>
</dbReference>
<feature type="domain" description="Endonuclease/exonuclease/phosphatase" evidence="1">
    <location>
        <begin position="17"/>
        <end position="322"/>
    </location>
</feature>
<dbReference type="Pfam" id="PF19580">
    <property type="entry name" value="Exo_endo_phos_3"/>
    <property type="match status" value="1"/>
</dbReference>
<dbReference type="Gene3D" id="3.60.10.10">
    <property type="entry name" value="Endonuclease/exonuclease/phosphatase"/>
    <property type="match status" value="1"/>
</dbReference>
<dbReference type="GO" id="GO:0004527">
    <property type="term" value="F:exonuclease activity"/>
    <property type="evidence" value="ECO:0007669"/>
    <property type="project" value="UniProtKB-KW"/>
</dbReference>
<protein>
    <submittedName>
        <fullName evidence="2">Endonuclease/Exonuclease/phosphatase family protein</fullName>
    </submittedName>
</protein>
<dbReference type="AlphaFoldDB" id="A0A1M6BWN8"/>